<dbReference type="InParanoid" id="A0A067MDR7"/>
<evidence type="ECO:0000313" key="3">
    <source>
        <dbReference type="Proteomes" id="UP000027195"/>
    </source>
</evidence>
<name>A0A067MDR7_BOTB1</name>
<reference evidence="3" key="1">
    <citation type="journal article" date="2014" name="Proc. Natl. Acad. Sci. U.S.A.">
        <title>Extensive sampling of basidiomycete genomes demonstrates inadequacy of the white-rot/brown-rot paradigm for wood decay fungi.</title>
        <authorList>
            <person name="Riley R."/>
            <person name="Salamov A.A."/>
            <person name="Brown D.W."/>
            <person name="Nagy L.G."/>
            <person name="Floudas D."/>
            <person name="Held B.W."/>
            <person name="Levasseur A."/>
            <person name="Lombard V."/>
            <person name="Morin E."/>
            <person name="Otillar R."/>
            <person name="Lindquist E.A."/>
            <person name="Sun H."/>
            <person name="LaButti K.M."/>
            <person name="Schmutz J."/>
            <person name="Jabbour D."/>
            <person name="Luo H."/>
            <person name="Baker S.E."/>
            <person name="Pisabarro A.G."/>
            <person name="Walton J.D."/>
            <person name="Blanchette R.A."/>
            <person name="Henrissat B."/>
            <person name="Martin F."/>
            <person name="Cullen D."/>
            <person name="Hibbett D.S."/>
            <person name="Grigoriev I.V."/>
        </authorList>
    </citation>
    <scope>NUCLEOTIDE SEQUENCE [LARGE SCALE GENOMIC DNA]</scope>
    <source>
        <strain evidence="3">FD-172 SS1</strain>
    </source>
</reference>
<feature type="compositionally biased region" description="Low complexity" evidence="1">
    <location>
        <begin position="71"/>
        <end position="87"/>
    </location>
</feature>
<evidence type="ECO:0000313" key="2">
    <source>
        <dbReference type="EMBL" id="KDQ13888.1"/>
    </source>
</evidence>
<sequence>MPSNAGPSVPFANCPPATASTQPFFTPTCLCYTSKTNDGSPSMLCYECGPITNGSFVEACGSSTEQAALLSTSTSSVSTPTQSGSNSPRSLKESCPNQPDPINNACNADAGVSAVLSVLCTNGRPSVIVTGISAVIDFFEPELALGTIVVIRAACLAKTVSSLAGIGANVCQLWQATGCGTIKANTSSDSPPSPTTSHSHPSSSLKAISQNFLYAITFAMASAYLVTSF</sequence>
<evidence type="ECO:0000256" key="1">
    <source>
        <dbReference type="SAM" id="MobiDB-lite"/>
    </source>
</evidence>
<accession>A0A067MDR7</accession>
<keyword evidence="3" id="KW-1185">Reference proteome</keyword>
<gene>
    <name evidence="2" type="ORF">BOTBODRAFT_363048</name>
</gene>
<dbReference type="OrthoDB" id="3087020at2759"/>
<dbReference type="AlphaFoldDB" id="A0A067MDR7"/>
<dbReference type="HOGENOM" id="CLU_1209647_0_0_1"/>
<protein>
    <submittedName>
        <fullName evidence="2">Uncharacterized protein</fullName>
    </submittedName>
</protein>
<organism evidence="2 3">
    <name type="scientific">Botryobasidium botryosum (strain FD-172 SS1)</name>
    <dbReference type="NCBI Taxonomy" id="930990"/>
    <lineage>
        <taxon>Eukaryota</taxon>
        <taxon>Fungi</taxon>
        <taxon>Dikarya</taxon>
        <taxon>Basidiomycota</taxon>
        <taxon>Agaricomycotina</taxon>
        <taxon>Agaricomycetes</taxon>
        <taxon>Cantharellales</taxon>
        <taxon>Botryobasidiaceae</taxon>
        <taxon>Botryobasidium</taxon>
    </lineage>
</organism>
<feature type="region of interest" description="Disordered" evidence="1">
    <location>
        <begin position="71"/>
        <end position="95"/>
    </location>
</feature>
<dbReference type="EMBL" id="KL198041">
    <property type="protein sequence ID" value="KDQ13888.1"/>
    <property type="molecule type" value="Genomic_DNA"/>
</dbReference>
<dbReference type="Proteomes" id="UP000027195">
    <property type="component" value="Unassembled WGS sequence"/>
</dbReference>
<proteinExistence type="predicted"/>